<evidence type="ECO:0000256" key="7">
    <source>
        <dbReference type="SAM" id="MobiDB-lite"/>
    </source>
</evidence>
<dbReference type="PANTHER" id="PTHR34584:SF1">
    <property type="entry name" value="NA(+)_H(+) ANTIPORTER SUBUNIT E1"/>
    <property type="match status" value="1"/>
</dbReference>
<reference evidence="16" key="2">
    <citation type="submission" date="2020-05" db="EMBL/GenBank/DDBJ databases">
        <title>Complete genome sequence of Bradyrhizobium diazoefficiens XF10 isolated from soybean nodule.</title>
        <authorList>
            <person name="Noda R."/>
            <person name="Kakizaki K."/>
            <person name="Minamisawa K."/>
        </authorList>
    </citation>
    <scope>NUCLEOTIDE SEQUENCE</scope>
    <source>
        <strain evidence="16">XF10</strain>
    </source>
</reference>
<dbReference type="PANTHER" id="PTHR34584">
    <property type="entry name" value="NA(+)/H(+) ANTIPORTER SUBUNIT E1"/>
    <property type="match status" value="1"/>
</dbReference>
<dbReference type="EMBL" id="AP023095">
    <property type="protein sequence ID" value="BCE60238.1"/>
    <property type="molecule type" value="Genomic_DNA"/>
</dbReference>
<dbReference type="GO" id="GO:0005886">
    <property type="term" value="C:plasma membrane"/>
    <property type="evidence" value="ECO:0007669"/>
    <property type="project" value="UniProtKB-SubCell"/>
</dbReference>
<comment type="similarity">
    <text evidence="2">Belongs to the CPA3 antiporters (TC 2.A.63) subunit E family.</text>
</comment>
<organism evidence="10">
    <name type="scientific">Bradyrhizobium diazoefficiens</name>
    <dbReference type="NCBI Taxonomy" id="1355477"/>
    <lineage>
        <taxon>Bacteria</taxon>
        <taxon>Pseudomonadati</taxon>
        <taxon>Pseudomonadota</taxon>
        <taxon>Alphaproteobacteria</taxon>
        <taxon>Hyphomicrobiales</taxon>
        <taxon>Nitrobacteraceae</taxon>
        <taxon>Bradyrhizobium</taxon>
    </lineage>
</organism>
<reference evidence="14" key="8">
    <citation type="submission" date="2020-05" db="EMBL/GenBank/DDBJ databases">
        <title>Complete genome sequence of Bradyrhizobium diazoefficiens XF8 isolated from soybean nodule.</title>
        <authorList>
            <person name="Noda R."/>
            <person name="Kakizaki K."/>
            <person name="Minamisawa K."/>
        </authorList>
    </citation>
    <scope>NUCLEOTIDE SEQUENCE</scope>
    <source>
        <strain evidence="14">XF8</strain>
    </source>
</reference>
<evidence type="ECO:0000313" key="13">
    <source>
        <dbReference type="EMBL" id="BCE68922.1"/>
    </source>
</evidence>
<dbReference type="EMBL" id="AP023098">
    <property type="protein sequence ID" value="BCE86215.1"/>
    <property type="molecule type" value="Genomic_DNA"/>
</dbReference>
<evidence type="ECO:0000313" key="16">
    <source>
        <dbReference type="EMBL" id="BCE94993.1"/>
    </source>
</evidence>
<evidence type="ECO:0000313" key="10">
    <source>
        <dbReference type="EMBL" id="BCE42672.1"/>
    </source>
</evidence>
<dbReference type="InterPro" id="IPR002758">
    <property type="entry name" value="Cation_antiport_E"/>
</dbReference>
<keyword evidence="3" id="KW-1003">Cell membrane</keyword>
<dbReference type="AlphaFoldDB" id="A0A809YQ80"/>
<evidence type="ECO:0000313" key="12">
    <source>
        <dbReference type="EMBL" id="BCE60238.1"/>
    </source>
</evidence>
<accession>A0A809YQ80</accession>
<evidence type="ECO:0000313" key="11">
    <source>
        <dbReference type="EMBL" id="BCE51497.1"/>
    </source>
</evidence>
<dbReference type="EMBL" id="AP023091">
    <property type="protein sequence ID" value="BCE25238.1"/>
    <property type="molecule type" value="Genomic_DNA"/>
</dbReference>
<evidence type="ECO:0000256" key="6">
    <source>
        <dbReference type="ARBA" id="ARBA00023136"/>
    </source>
</evidence>
<evidence type="ECO:0000256" key="5">
    <source>
        <dbReference type="ARBA" id="ARBA00022989"/>
    </source>
</evidence>
<reference evidence="10" key="4">
    <citation type="submission" date="2020-05" db="EMBL/GenBank/DDBJ databases">
        <title>Complete genome sequence of Bradyrhizobium diazoefficiens XF3 isolated from soybean nodule.</title>
        <authorList>
            <person name="Noda R."/>
            <person name="Kakizaki K."/>
            <person name="Minamisawa K."/>
        </authorList>
    </citation>
    <scope>NUCLEOTIDE SEQUENCE</scope>
    <source>
        <strain evidence="10">XF3</strain>
    </source>
</reference>
<dbReference type="EMBL" id="AP023094">
    <property type="protein sequence ID" value="BCE51497.1"/>
    <property type="molecule type" value="Genomic_DNA"/>
</dbReference>
<reference evidence="15" key="9">
    <citation type="submission" date="2020-05" db="EMBL/GenBank/DDBJ databases">
        <title>Complete genome sequence of Bradyrhizobium diazoefficiens XF9 isolated from soybean nodule.</title>
        <authorList>
            <person name="Noda R."/>
            <person name="Kakizaki K."/>
            <person name="Minamisawa K."/>
        </authorList>
    </citation>
    <scope>NUCLEOTIDE SEQUENCE</scope>
    <source>
        <strain evidence="15">XF9</strain>
    </source>
</reference>
<dbReference type="EMBL" id="AP023097">
    <property type="protein sequence ID" value="BCE77598.1"/>
    <property type="molecule type" value="Genomic_DNA"/>
</dbReference>
<dbReference type="GO" id="GO:0008324">
    <property type="term" value="F:monoatomic cation transmembrane transporter activity"/>
    <property type="evidence" value="ECO:0007669"/>
    <property type="project" value="InterPro"/>
</dbReference>
<dbReference type="EMBL" id="AP023099">
    <property type="protein sequence ID" value="BCE94993.1"/>
    <property type="molecule type" value="Genomic_DNA"/>
</dbReference>
<evidence type="ECO:0000256" key="3">
    <source>
        <dbReference type="ARBA" id="ARBA00022475"/>
    </source>
</evidence>
<dbReference type="EMBL" id="AP023092">
    <property type="protein sequence ID" value="BCE33992.1"/>
    <property type="molecule type" value="Genomic_DNA"/>
</dbReference>
<reference evidence="8" key="1">
    <citation type="submission" date="2020-05" db="EMBL/GenBank/DDBJ databases">
        <title>Complete genome sequence of Bradyrhizobium diazoefficiens XF1 isolated from soybean nodule.</title>
        <authorList>
            <person name="Noda R."/>
            <person name="Kakizaki K."/>
            <person name="Minamisawa K."/>
        </authorList>
    </citation>
    <scope>NUCLEOTIDE SEQUENCE</scope>
    <source>
        <strain evidence="8">XF1</strain>
    </source>
</reference>
<evidence type="ECO:0000256" key="2">
    <source>
        <dbReference type="ARBA" id="ARBA00006228"/>
    </source>
</evidence>
<keyword evidence="5" id="KW-1133">Transmembrane helix</keyword>
<reference evidence="11" key="5">
    <citation type="submission" date="2020-05" db="EMBL/GenBank/DDBJ databases">
        <title>Complete genome sequence of Bradyrhizobium diazoefficiens XF4 isolated from soybean nodule.</title>
        <authorList>
            <person name="Noda R."/>
            <person name="Kakizaki K."/>
            <person name="Minamisawa K."/>
        </authorList>
    </citation>
    <scope>NUCLEOTIDE SEQUENCE</scope>
    <source>
        <strain evidence="11">XF4</strain>
    </source>
</reference>
<reference evidence="13" key="7">
    <citation type="submission" date="2020-05" db="EMBL/GenBank/DDBJ databases">
        <title>Complete genome sequence of Bradyrhizobium diazoefficiens XF6 isolated from soybean nodule.</title>
        <authorList>
            <person name="Noda R."/>
            <person name="Kakizaki K."/>
            <person name="Minamisawa K."/>
        </authorList>
    </citation>
    <scope>NUCLEOTIDE SEQUENCE</scope>
    <source>
        <strain evidence="13">XF6</strain>
    </source>
</reference>
<comment type="subcellular location">
    <subcellularLocation>
        <location evidence="1">Cell membrane</location>
        <topology evidence="1">Multi-pass membrane protein</topology>
    </subcellularLocation>
</comment>
<protein>
    <recommendedName>
        <fullName evidence="17">Sodium:proton antiporter</fullName>
    </recommendedName>
</protein>
<evidence type="ECO:0000313" key="9">
    <source>
        <dbReference type="EMBL" id="BCE33992.1"/>
    </source>
</evidence>
<evidence type="ECO:0000313" key="14">
    <source>
        <dbReference type="EMBL" id="BCE77598.1"/>
    </source>
</evidence>
<dbReference type="EMBL" id="AP023093">
    <property type="protein sequence ID" value="BCE42672.1"/>
    <property type="molecule type" value="Genomic_DNA"/>
</dbReference>
<evidence type="ECO:0000313" key="15">
    <source>
        <dbReference type="EMBL" id="BCE86215.1"/>
    </source>
</evidence>
<keyword evidence="6" id="KW-0472">Membrane</keyword>
<sequence>MHKAWFSKHRRTARTNPPPAEDSDVSGPSGKRDARTGVGASWRSAASRAAWFLCLWLVLAGTSVDDIPAATIAVATATWTSLRLLEPGTSRRSPRAILRLALLFLYQSIVAGVDVARRALDPGLPLRPGFVAYPTRLPRGLRRNVFATLTSLLPGTVPAGEEEAQLLYHCLDVDQPVIAELDQEEAALVRALYND</sequence>
<evidence type="ECO:0000256" key="1">
    <source>
        <dbReference type="ARBA" id="ARBA00004651"/>
    </source>
</evidence>
<feature type="region of interest" description="Disordered" evidence="7">
    <location>
        <begin position="1"/>
        <end position="36"/>
    </location>
</feature>
<keyword evidence="4" id="KW-0812">Transmembrane</keyword>
<reference evidence="12" key="6">
    <citation type="submission" date="2020-05" db="EMBL/GenBank/DDBJ databases">
        <title>Complete genome sequence of Bradyrhizobium diazoefficiens XF5 isolated from soybean nodule.</title>
        <authorList>
            <person name="Noda R."/>
            <person name="Kakizaki K."/>
            <person name="Minamisawa K."/>
        </authorList>
    </citation>
    <scope>NUCLEOTIDE SEQUENCE</scope>
    <source>
        <strain evidence="12">XF5</strain>
    </source>
</reference>
<feature type="compositionally biased region" description="Basic residues" evidence="7">
    <location>
        <begin position="1"/>
        <end position="13"/>
    </location>
</feature>
<evidence type="ECO:0000313" key="8">
    <source>
        <dbReference type="EMBL" id="BCE25238.1"/>
    </source>
</evidence>
<dbReference type="Pfam" id="PF01899">
    <property type="entry name" value="MNHE"/>
    <property type="match status" value="1"/>
</dbReference>
<proteinExistence type="inferred from homology"/>
<evidence type="ECO:0008006" key="17">
    <source>
        <dbReference type="Google" id="ProtNLM"/>
    </source>
</evidence>
<dbReference type="EMBL" id="AP023096">
    <property type="protein sequence ID" value="BCE68922.1"/>
    <property type="molecule type" value="Genomic_DNA"/>
</dbReference>
<gene>
    <name evidence="16" type="ORF">XF10B_77910</name>
    <name evidence="8" type="ORF">XF1B_79190</name>
    <name evidence="9" type="ORF">XF2B_77610</name>
    <name evidence="10" type="ORF">XF3B_77030</name>
    <name evidence="11" type="ORF">XF4B_78460</name>
    <name evidence="12" type="ORF">XF5B_77500</name>
    <name evidence="13" type="ORF">XF6B_77210</name>
    <name evidence="14" type="ORF">XF8B_77090</name>
    <name evidence="15" type="ORF">XF9B_76360</name>
</gene>
<reference evidence="9" key="3">
    <citation type="submission" date="2020-05" db="EMBL/GenBank/DDBJ databases">
        <title>Complete genome sequence of Bradyrhizobium diazoefficiens XF2 isolated from soybean nodule.</title>
        <authorList>
            <person name="Noda R."/>
            <person name="Kakizaki K."/>
            <person name="Minamisawa K."/>
        </authorList>
    </citation>
    <scope>NUCLEOTIDE SEQUENCE</scope>
    <source>
        <strain evidence="9">XF2</strain>
    </source>
</reference>
<name>A0A809YQ80_9BRAD</name>
<evidence type="ECO:0000256" key="4">
    <source>
        <dbReference type="ARBA" id="ARBA00022692"/>
    </source>
</evidence>